<dbReference type="SUPFAM" id="SSF46689">
    <property type="entry name" value="Homeodomain-like"/>
    <property type="match status" value="2"/>
</dbReference>
<reference evidence="5 6" key="1">
    <citation type="submission" date="2023-07" db="EMBL/GenBank/DDBJ databases">
        <title>Sorghum-associated microbial communities from plants grown in Nebraska, USA.</title>
        <authorList>
            <person name="Schachtman D."/>
        </authorList>
    </citation>
    <scope>NUCLEOTIDE SEQUENCE [LARGE SCALE GENOMIC DNA]</scope>
    <source>
        <strain evidence="5 6">3262</strain>
    </source>
</reference>
<sequence>MDKIQLERIDFEPGKSFKLFSPRLRNTFLWHYHPEYELVYVEADAGIRHVGTHISGYTHHDLVFIGSNLPHLNFDYRLRSDYHQIVVQLRTDFMGEAIAHAPELSLIQKLFKSAAFGVAFYGETRTRVAERLKRLNSLNSFEQLLELMNIFQLLAASNEYTVLNNDESSKDFILKDKIRMGAIYEYIDANYAQKPDVNVVAGKVNLTMSAFCRYFKRQTNMTFTEFVNQYRIERAKNMLMQDKNITETCYAVGFESLSYFNKLFNKIVGENPSEFKKKWMTAEL</sequence>
<keyword evidence="3" id="KW-0804">Transcription</keyword>
<name>A0ABU1TGF5_9SPHI</name>
<accession>A0ABU1TGF5</accession>
<evidence type="ECO:0000313" key="6">
    <source>
        <dbReference type="Proteomes" id="UP001247620"/>
    </source>
</evidence>
<dbReference type="SMART" id="SM00342">
    <property type="entry name" value="HTH_ARAC"/>
    <property type="match status" value="1"/>
</dbReference>
<organism evidence="5 6">
    <name type="scientific">Mucilaginibacter pocheonensis</name>
    <dbReference type="NCBI Taxonomy" id="398050"/>
    <lineage>
        <taxon>Bacteria</taxon>
        <taxon>Pseudomonadati</taxon>
        <taxon>Bacteroidota</taxon>
        <taxon>Sphingobacteriia</taxon>
        <taxon>Sphingobacteriales</taxon>
        <taxon>Sphingobacteriaceae</taxon>
        <taxon>Mucilaginibacter</taxon>
    </lineage>
</organism>
<keyword evidence="2" id="KW-0238">DNA-binding</keyword>
<dbReference type="PANTHER" id="PTHR43280">
    <property type="entry name" value="ARAC-FAMILY TRANSCRIPTIONAL REGULATOR"/>
    <property type="match status" value="1"/>
</dbReference>
<protein>
    <submittedName>
        <fullName evidence="5">AraC-like DNA-binding protein</fullName>
    </submittedName>
</protein>
<evidence type="ECO:0000256" key="1">
    <source>
        <dbReference type="ARBA" id="ARBA00023015"/>
    </source>
</evidence>
<keyword evidence="6" id="KW-1185">Reference proteome</keyword>
<dbReference type="Pfam" id="PF12833">
    <property type="entry name" value="HTH_18"/>
    <property type="match status" value="1"/>
</dbReference>
<evidence type="ECO:0000256" key="3">
    <source>
        <dbReference type="ARBA" id="ARBA00023163"/>
    </source>
</evidence>
<proteinExistence type="predicted"/>
<dbReference type="InterPro" id="IPR009057">
    <property type="entry name" value="Homeodomain-like_sf"/>
</dbReference>
<dbReference type="InterPro" id="IPR018062">
    <property type="entry name" value="HTH_AraC-typ_CS"/>
</dbReference>
<dbReference type="PANTHER" id="PTHR43280:SF27">
    <property type="entry name" value="TRANSCRIPTIONAL REGULATOR MTLR"/>
    <property type="match status" value="1"/>
</dbReference>
<keyword evidence="1" id="KW-0805">Transcription regulation</keyword>
<dbReference type="PROSITE" id="PS01124">
    <property type="entry name" value="HTH_ARAC_FAMILY_2"/>
    <property type="match status" value="1"/>
</dbReference>
<feature type="domain" description="HTH araC/xylS-type" evidence="4">
    <location>
        <begin position="181"/>
        <end position="278"/>
    </location>
</feature>
<evidence type="ECO:0000313" key="5">
    <source>
        <dbReference type="EMBL" id="MDR6944497.1"/>
    </source>
</evidence>
<gene>
    <name evidence="5" type="ORF">J2W55_004357</name>
</gene>
<dbReference type="Proteomes" id="UP001247620">
    <property type="component" value="Unassembled WGS sequence"/>
</dbReference>
<dbReference type="RefSeq" id="WP_310100652.1">
    <property type="nucleotide sequence ID" value="NZ_JAVDUU010000004.1"/>
</dbReference>
<dbReference type="PROSITE" id="PS00041">
    <property type="entry name" value="HTH_ARAC_FAMILY_1"/>
    <property type="match status" value="1"/>
</dbReference>
<comment type="caution">
    <text evidence="5">The sequence shown here is derived from an EMBL/GenBank/DDBJ whole genome shotgun (WGS) entry which is preliminary data.</text>
</comment>
<evidence type="ECO:0000259" key="4">
    <source>
        <dbReference type="PROSITE" id="PS01124"/>
    </source>
</evidence>
<evidence type="ECO:0000256" key="2">
    <source>
        <dbReference type="ARBA" id="ARBA00023125"/>
    </source>
</evidence>
<dbReference type="InterPro" id="IPR018060">
    <property type="entry name" value="HTH_AraC"/>
</dbReference>
<dbReference type="Gene3D" id="1.10.10.60">
    <property type="entry name" value="Homeodomain-like"/>
    <property type="match status" value="2"/>
</dbReference>
<dbReference type="EMBL" id="JAVDUU010000004">
    <property type="protein sequence ID" value="MDR6944497.1"/>
    <property type="molecule type" value="Genomic_DNA"/>
</dbReference>